<dbReference type="InterPro" id="IPR047187">
    <property type="entry name" value="SF1_C_Upf1"/>
</dbReference>
<dbReference type="InterPro" id="IPR041679">
    <property type="entry name" value="DNA2/NAM7-like_C"/>
</dbReference>
<sequence length="662" mass="75728">MSEEFFQETVVDAIDSELRLQRKTLKFIVSSKFREGKLWRIILEESDNNTQLDESLEGALAWWNEPSTGFAEILTVIPEENQVVLRFVSADPPDRDQRIFIKPLCFLEPLKTAWEDEEWFEQIEKEYSRFLKKSPDTIGSGLKSSQYGFDWLREAQKQAFSLFDYAFGFLWGPPGTGKTTTLGVMLASHLLKFPQKKILLISTTNVALDQAVVSVDKALEKLPNTWQTRESMKRIGNHFRSEYYADRRHLLPATNEALLQELIRLEAQKPDPHDTQAYAQWKEQYETIRKLLKQKAIDILRSSTLCAITSTRATFELSLLREFQPFDLLVFDESSQMSQAHALALCPLARQVIFAGDPKQLSPIFQTHHPDVSLWLGNSMFRYKQKGSGYTVMLSEQSRMLKPICDIVSNVFYDGQLVVAKDKENDPEWIKERTIEDMTAEPVTIFPAESDSTWSAKYGGPIRYSSAADICKMVQAMINKNIDKTKIAVLAPFRAQRRLIRAMLRAQGVTKVLVSTVHRVQGSERHIIIFDPVDGLNNFLQDENGEHLINVAISRAMACLVIFLSDNDCLHPIFKQIKNIHDLSKEPSECIPLENIIFDSDFPGKFINKKVKFPGCMGTIDNVLTDDKVIVIDSSSGQSKTFKVSFLREKIKKEQEQRNLNH</sequence>
<dbReference type="InterPro" id="IPR027417">
    <property type="entry name" value="P-loop_NTPase"/>
</dbReference>
<dbReference type="InterPro" id="IPR050534">
    <property type="entry name" value="Coronavir_polyprotein_1ab"/>
</dbReference>
<evidence type="ECO:0000256" key="3">
    <source>
        <dbReference type="ARBA" id="ARBA00022801"/>
    </source>
</evidence>
<dbReference type="AlphaFoldDB" id="A0A419DE30"/>
<dbReference type="Gene3D" id="3.40.50.300">
    <property type="entry name" value="P-loop containing nucleotide triphosphate hydrolases"/>
    <property type="match status" value="2"/>
</dbReference>
<dbReference type="InterPro" id="IPR041677">
    <property type="entry name" value="DNA2/NAM7_AAA_11"/>
</dbReference>
<evidence type="ECO:0000313" key="8">
    <source>
        <dbReference type="EMBL" id="RJO61338.1"/>
    </source>
</evidence>
<comment type="caution">
    <text evidence="8">The sequence shown here is derived from an EMBL/GenBank/DDBJ whole genome shotgun (WGS) entry which is preliminary data.</text>
</comment>
<comment type="similarity">
    <text evidence="1">Belongs to the DNA2/NAM7 helicase family.</text>
</comment>
<dbReference type="SUPFAM" id="SSF52540">
    <property type="entry name" value="P-loop containing nucleoside triphosphate hydrolases"/>
    <property type="match status" value="1"/>
</dbReference>
<evidence type="ECO:0000256" key="5">
    <source>
        <dbReference type="ARBA" id="ARBA00022840"/>
    </source>
</evidence>
<dbReference type="GO" id="GO:0043139">
    <property type="term" value="F:5'-3' DNA helicase activity"/>
    <property type="evidence" value="ECO:0007669"/>
    <property type="project" value="TreeGrafter"/>
</dbReference>
<keyword evidence="3" id="KW-0378">Hydrolase</keyword>
<dbReference type="GO" id="GO:0005524">
    <property type="term" value="F:ATP binding"/>
    <property type="evidence" value="ECO:0007669"/>
    <property type="project" value="UniProtKB-KW"/>
</dbReference>
<feature type="domain" description="DNA2/NAM7 helicase helicase" evidence="6">
    <location>
        <begin position="166"/>
        <end position="294"/>
    </location>
</feature>
<keyword evidence="2" id="KW-0547">Nucleotide-binding</keyword>
<keyword evidence="5" id="KW-0067">ATP-binding</keyword>
<dbReference type="EMBL" id="QZJW01000021">
    <property type="protein sequence ID" value="RJO61338.1"/>
    <property type="molecule type" value="Genomic_DNA"/>
</dbReference>
<feature type="domain" description="DNA2/NAM7 helicase-like C-terminal" evidence="7">
    <location>
        <begin position="378"/>
        <end position="563"/>
    </location>
</feature>
<evidence type="ECO:0000256" key="1">
    <source>
        <dbReference type="ARBA" id="ARBA00007913"/>
    </source>
</evidence>
<evidence type="ECO:0000256" key="4">
    <source>
        <dbReference type="ARBA" id="ARBA00022806"/>
    </source>
</evidence>
<dbReference type="Pfam" id="PF13087">
    <property type="entry name" value="AAA_12"/>
    <property type="match status" value="1"/>
</dbReference>
<dbReference type="Pfam" id="PF13086">
    <property type="entry name" value="AAA_11"/>
    <property type="match status" value="1"/>
</dbReference>
<accession>A0A419DE30</accession>
<dbReference type="CDD" id="cd18808">
    <property type="entry name" value="SF1_C_Upf1"/>
    <property type="match status" value="1"/>
</dbReference>
<dbReference type="GO" id="GO:0016787">
    <property type="term" value="F:hydrolase activity"/>
    <property type="evidence" value="ECO:0007669"/>
    <property type="project" value="UniProtKB-KW"/>
</dbReference>
<evidence type="ECO:0000313" key="9">
    <source>
        <dbReference type="Proteomes" id="UP000285655"/>
    </source>
</evidence>
<reference evidence="8 9" key="1">
    <citation type="journal article" date="2017" name="ISME J.">
        <title>Energy and carbon metabolisms in a deep terrestrial subsurface fluid microbial community.</title>
        <authorList>
            <person name="Momper L."/>
            <person name="Jungbluth S.P."/>
            <person name="Lee M.D."/>
            <person name="Amend J.P."/>
        </authorList>
    </citation>
    <scope>NUCLEOTIDE SEQUENCE [LARGE SCALE GENOMIC DNA]</scope>
    <source>
        <strain evidence="8">SURF_29</strain>
    </source>
</reference>
<organism evidence="8 9">
    <name type="scientific">candidate division WS5 bacterium</name>
    <dbReference type="NCBI Taxonomy" id="2093353"/>
    <lineage>
        <taxon>Bacteria</taxon>
        <taxon>candidate division WS5</taxon>
    </lineage>
</organism>
<dbReference type="PANTHER" id="PTHR43788">
    <property type="entry name" value="DNA2/NAM7 HELICASE FAMILY MEMBER"/>
    <property type="match status" value="1"/>
</dbReference>
<proteinExistence type="inferred from homology"/>
<keyword evidence="4 8" id="KW-0347">Helicase</keyword>
<dbReference type="Proteomes" id="UP000285655">
    <property type="component" value="Unassembled WGS sequence"/>
</dbReference>
<evidence type="ECO:0000259" key="7">
    <source>
        <dbReference type="Pfam" id="PF13087"/>
    </source>
</evidence>
<evidence type="ECO:0000256" key="2">
    <source>
        <dbReference type="ARBA" id="ARBA00022741"/>
    </source>
</evidence>
<protein>
    <submittedName>
        <fullName evidence="8">DNA helicase</fullName>
    </submittedName>
</protein>
<dbReference type="PANTHER" id="PTHR43788:SF8">
    <property type="entry name" value="DNA-BINDING PROTEIN SMUBP-2"/>
    <property type="match status" value="1"/>
</dbReference>
<gene>
    <name evidence="8" type="ORF">C4544_03230</name>
</gene>
<name>A0A419DE30_9BACT</name>
<evidence type="ECO:0000259" key="6">
    <source>
        <dbReference type="Pfam" id="PF13086"/>
    </source>
</evidence>